<evidence type="ECO:0000259" key="10">
    <source>
        <dbReference type="Pfam" id="PF01909"/>
    </source>
</evidence>
<evidence type="ECO:0000256" key="2">
    <source>
        <dbReference type="ARBA" id="ARBA00022649"/>
    </source>
</evidence>
<dbReference type="SUPFAM" id="SSF81301">
    <property type="entry name" value="Nucleotidyltransferase"/>
    <property type="match status" value="1"/>
</dbReference>
<dbReference type="GO" id="GO:0005524">
    <property type="term" value="F:ATP binding"/>
    <property type="evidence" value="ECO:0007669"/>
    <property type="project" value="UniProtKB-KW"/>
</dbReference>
<keyword evidence="2" id="KW-1277">Toxin-antitoxin system</keyword>
<dbReference type="KEGG" id="buy:D8S85_14240"/>
<accession>A0A3Q9IX77</accession>
<feature type="domain" description="Polymerase nucleotidyl transferase" evidence="10">
    <location>
        <begin position="15"/>
        <end position="96"/>
    </location>
</feature>
<dbReference type="PANTHER" id="PTHR33571:SF14">
    <property type="entry name" value="PROTEIN ADENYLYLTRANSFERASE MJ0435-RELATED"/>
    <property type="match status" value="1"/>
</dbReference>
<dbReference type="Gene3D" id="3.30.460.10">
    <property type="entry name" value="Beta Polymerase, domain 2"/>
    <property type="match status" value="1"/>
</dbReference>
<name>A0A3Q9IX77_9BACT</name>
<evidence type="ECO:0000256" key="7">
    <source>
        <dbReference type="ARBA" id="ARBA00022840"/>
    </source>
</evidence>
<keyword evidence="6" id="KW-0547">Nucleotide-binding</keyword>
<dbReference type="Pfam" id="PF01909">
    <property type="entry name" value="NTP_transf_2"/>
    <property type="match status" value="1"/>
</dbReference>
<evidence type="ECO:0000256" key="1">
    <source>
        <dbReference type="ARBA" id="ARBA00001946"/>
    </source>
</evidence>
<keyword evidence="12" id="KW-1185">Reference proteome</keyword>
<evidence type="ECO:0000256" key="3">
    <source>
        <dbReference type="ARBA" id="ARBA00022679"/>
    </source>
</evidence>
<evidence type="ECO:0000256" key="4">
    <source>
        <dbReference type="ARBA" id="ARBA00022695"/>
    </source>
</evidence>
<evidence type="ECO:0000313" key="11">
    <source>
        <dbReference type="EMBL" id="AZS32048.1"/>
    </source>
</evidence>
<dbReference type="GO" id="GO:0046872">
    <property type="term" value="F:metal ion binding"/>
    <property type="evidence" value="ECO:0007669"/>
    <property type="project" value="UniProtKB-KW"/>
</dbReference>
<dbReference type="CDD" id="cd05403">
    <property type="entry name" value="NT_KNTase_like"/>
    <property type="match status" value="1"/>
</dbReference>
<dbReference type="AlphaFoldDB" id="A0A3Q9IX77"/>
<dbReference type="PANTHER" id="PTHR33571">
    <property type="entry name" value="SSL8005 PROTEIN"/>
    <property type="match status" value="1"/>
</dbReference>
<comment type="cofactor">
    <cofactor evidence="1">
        <name>Mg(2+)</name>
        <dbReference type="ChEBI" id="CHEBI:18420"/>
    </cofactor>
</comment>
<dbReference type="InterPro" id="IPR052038">
    <property type="entry name" value="Type-VII_TA_antitoxin"/>
</dbReference>
<evidence type="ECO:0000256" key="8">
    <source>
        <dbReference type="ARBA" id="ARBA00022842"/>
    </source>
</evidence>
<dbReference type="EMBL" id="CP032819">
    <property type="protein sequence ID" value="AZS32048.1"/>
    <property type="molecule type" value="Genomic_DNA"/>
</dbReference>
<evidence type="ECO:0000256" key="9">
    <source>
        <dbReference type="ARBA" id="ARBA00038276"/>
    </source>
</evidence>
<sequence length="97" mass="11619">MESTQEILNILKFYKQQFAAKYGIERLGLFGSVARGEQDDNSDIDVVIKMQRPSLFRSYRIREELETLFRRKVDLITLHENQFFDFRKNVEHDAIYV</sequence>
<dbReference type="InterPro" id="IPR002934">
    <property type="entry name" value="Polymerase_NTP_transf_dom"/>
</dbReference>
<protein>
    <submittedName>
        <fullName evidence="11">Nucleotidyltransferase</fullName>
    </submittedName>
</protein>
<evidence type="ECO:0000313" key="12">
    <source>
        <dbReference type="Proteomes" id="UP000270673"/>
    </source>
</evidence>
<dbReference type="OrthoDB" id="9809668at2"/>
<keyword evidence="8" id="KW-0460">Magnesium</keyword>
<evidence type="ECO:0000256" key="5">
    <source>
        <dbReference type="ARBA" id="ARBA00022723"/>
    </source>
</evidence>
<keyword evidence="4" id="KW-0548">Nucleotidyltransferase</keyword>
<dbReference type="Proteomes" id="UP000270673">
    <property type="component" value="Chromosome"/>
</dbReference>
<dbReference type="InterPro" id="IPR043519">
    <property type="entry name" value="NT_sf"/>
</dbReference>
<keyword evidence="3 11" id="KW-0808">Transferase</keyword>
<comment type="similarity">
    <text evidence="9">Belongs to the MntA antitoxin family.</text>
</comment>
<reference evidence="11 12" key="1">
    <citation type="submission" date="2018-10" db="EMBL/GenBank/DDBJ databases">
        <title>Butyricimonas faecalis sp. nov., isolated from human faeces and emended description of the genus Butyricimonas.</title>
        <authorList>
            <person name="Le Roy T."/>
            <person name="Van der Smissen P."/>
            <person name="Paquot A."/>
            <person name="Delzenne N."/>
            <person name="Muccioli G."/>
            <person name="Collet J.-F."/>
            <person name="Cani P.D."/>
        </authorList>
    </citation>
    <scope>NUCLEOTIDE SEQUENCE [LARGE SCALE GENOMIC DNA]</scope>
    <source>
        <strain evidence="11 12">H184</strain>
    </source>
</reference>
<keyword evidence="7" id="KW-0067">ATP-binding</keyword>
<dbReference type="GO" id="GO:0016779">
    <property type="term" value="F:nucleotidyltransferase activity"/>
    <property type="evidence" value="ECO:0007669"/>
    <property type="project" value="UniProtKB-KW"/>
</dbReference>
<evidence type="ECO:0000256" key="6">
    <source>
        <dbReference type="ARBA" id="ARBA00022741"/>
    </source>
</evidence>
<keyword evidence="5" id="KW-0479">Metal-binding</keyword>
<dbReference type="RefSeq" id="WP_106625120.1">
    <property type="nucleotide sequence ID" value="NZ_CP032819.1"/>
</dbReference>
<organism evidence="11 12">
    <name type="scientific">Butyricimonas faecalis</name>
    <dbReference type="NCBI Taxonomy" id="2093856"/>
    <lineage>
        <taxon>Bacteria</taxon>
        <taxon>Pseudomonadati</taxon>
        <taxon>Bacteroidota</taxon>
        <taxon>Bacteroidia</taxon>
        <taxon>Bacteroidales</taxon>
        <taxon>Odoribacteraceae</taxon>
        <taxon>Butyricimonas</taxon>
    </lineage>
</organism>
<proteinExistence type="inferred from homology"/>
<gene>
    <name evidence="11" type="ORF">D8S85_14240</name>
</gene>